<evidence type="ECO:0000313" key="2">
    <source>
        <dbReference type="EMBL" id="GFO32944.1"/>
    </source>
</evidence>
<accession>A0AAV4CJE8</accession>
<feature type="region of interest" description="Disordered" evidence="1">
    <location>
        <begin position="1"/>
        <end position="25"/>
    </location>
</feature>
<name>A0AAV4CJE8_9GAST</name>
<reference evidence="2 3" key="1">
    <citation type="journal article" date="2021" name="Elife">
        <title>Chloroplast acquisition without the gene transfer in kleptoplastic sea slugs, Plakobranchus ocellatus.</title>
        <authorList>
            <person name="Maeda T."/>
            <person name="Takahashi S."/>
            <person name="Yoshida T."/>
            <person name="Shimamura S."/>
            <person name="Takaki Y."/>
            <person name="Nagai Y."/>
            <person name="Toyoda A."/>
            <person name="Suzuki Y."/>
            <person name="Arimoto A."/>
            <person name="Ishii H."/>
            <person name="Satoh N."/>
            <person name="Nishiyama T."/>
            <person name="Hasebe M."/>
            <person name="Maruyama T."/>
            <person name="Minagawa J."/>
            <person name="Obokata J."/>
            <person name="Shigenobu S."/>
        </authorList>
    </citation>
    <scope>NUCLEOTIDE SEQUENCE [LARGE SCALE GENOMIC DNA]</scope>
</reference>
<comment type="caution">
    <text evidence="2">The sequence shown here is derived from an EMBL/GenBank/DDBJ whole genome shotgun (WGS) entry which is preliminary data.</text>
</comment>
<protein>
    <submittedName>
        <fullName evidence="2">Uncharacterized protein</fullName>
    </submittedName>
</protein>
<evidence type="ECO:0000313" key="3">
    <source>
        <dbReference type="Proteomes" id="UP000735302"/>
    </source>
</evidence>
<dbReference type="Proteomes" id="UP000735302">
    <property type="component" value="Unassembled WGS sequence"/>
</dbReference>
<proteinExistence type="predicted"/>
<dbReference type="EMBL" id="BLXT01006697">
    <property type="protein sequence ID" value="GFO32944.1"/>
    <property type="molecule type" value="Genomic_DNA"/>
</dbReference>
<dbReference type="AlphaFoldDB" id="A0AAV4CJE8"/>
<organism evidence="2 3">
    <name type="scientific">Plakobranchus ocellatus</name>
    <dbReference type="NCBI Taxonomy" id="259542"/>
    <lineage>
        <taxon>Eukaryota</taxon>
        <taxon>Metazoa</taxon>
        <taxon>Spiralia</taxon>
        <taxon>Lophotrochozoa</taxon>
        <taxon>Mollusca</taxon>
        <taxon>Gastropoda</taxon>
        <taxon>Heterobranchia</taxon>
        <taxon>Euthyneura</taxon>
        <taxon>Panpulmonata</taxon>
        <taxon>Sacoglossa</taxon>
        <taxon>Placobranchoidea</taxon>
        <taxon>Plakobranchidae</taxon>
        <taxon>Plakobranchus</taxon>
    </lineage>
</organism>
<feature type="compositionally biased region" description="Polar residues" evidence="1">
    <location>
        <begin position="14"/>
        <end position="25"/>
    </location>
</feature>
<sequence>MNKFEYSPRHYSIGHSTTSQHNTSQPIMDLSDENTLIMLTMLNNRKNKRKRRIMWCREHFLLRSSRGEFHRTFCSLMTRRDETMFFNYIRMSDRTYEELKNLVLPHLQPLGCNYREPISAEEKLVSHKFNNFFLVVIHFGSTRHKKRAMQQSKARNISSRLCRAFNGVYNSKSLCLIFFRTRAMCCVPCTCILID</sequence>
<keyword evidence="3" id="KW-1185">Reference proteome</keyword>
<gene>
    <name evidence="2" type="ORF">PoB_005944900</name>
</gene>
<evidence type="ECO:0000256" key="1">
    <source>
        <dbReference type="SAM" id="MobiDB-lite"/>
    </source>
</evidence>